<reference evidence="4" key="1">
    <citation type="journal article" date="2019" name="Int. J. Syst. Evol. Microbiol.">
        <title>The Global Catalogue of Microorganisms (GCM) 10K type strain sequencing project: providing services to taxonomists for standard genome sequencing and annotation.</title>
        <authorList>
            <consortium name="The Broad Institute Genomics Platform"/>
            <consortium name="The Broad Institute Genome Sequencing Center for Infectious Disease"/>
            <person name="Wu L."/>
            <person name="Ma J."/>
        </authorList>
    </citation>
    <scope>NUCLEOTIDE SEQUENCE [LARGE SCALE GENOMIC DNA]</scope>
    <source>
        <strain evidence="4">JCM 17927</strain>
    </source>
</reference>
<dbReference type="Pfam" id="PF00561">
    <property type="entry name" value="Abhydrolase_1"/>
    <property type="match status" value="1"/>
</dbReference>
<keyword evidence="4" id="KW-1185">Reference proteome</keyword>
<feature type="domain" description="AB hydrolase-1" evidence="2">
    <location>
        <begin position="20"/>
        <end position="253"/>
    </location>
</feature>
<dbReference type="SUPFAM" id="SSF53474">
    <property type="entry name" value="alpha/beta-Hydrolases"/>
    <property type="match status" value="1"/>
</dbReference>
<protein>
    <submittedName>
        <fullName evidence="3">Sigma factor SigB/phosphatase RsbP regulator RsbQ</fullName>
    </submittedName>
</protein>
<accession>A0ABP8NSP4</accession>
<comment type="similarity">
    <text evidence="1">Belongs to the AB hydrolase superfamily.</text>
</comment>
<dbReference type="Gene3D" id="3.40.50.1820">
    <property type="entry name" value="alpha/beta hydrolase"/>
    <property type="match status" value="1"/>
</dbReference>
<evidence type="ECO:0000313" key="3">
    <source>
        <dbReference type="EMBL" id="GAA4470758.1"/>
    </source>
</evidence>
<name>A0ABP8NSP4_9BACT</name>
<evidence type="ECO:0000256" key="1">
    <source>
        <dbReference type="ARBA" id="ARBA00008645"/>
    </source>
</evidence>
<dbReference type="EMBL" id="BAABHD010000084">
    <property type="protein sequence ID" value="GAA4470758.1"/>
    <property type="molecule type" value="Genomic_DNA"/>
</dbReference>
<dbReference type="InterPro" id="IPR000073">
    <property type="entry name" value="AB_hydrolase_1"/>
</dbReference>
<gene>
    <name evidence="3" type="primary">rsbQ</name>
    <name evidence="3" type="ORF">GCM10023189_59970</name>
</gene>
<dbReference type="PANTHER" id="PTHR43039">
    <property type="entry name" value="ESTERASE-RELATED"/>
    <property type="match status" value="1"/>
</dbReference>
<dbReference type="InterPro" id="IPR029058">
    <property type="entry name" value="AB_hydrolase_fold"/>
</dbReference>
<dbReference type="PRINTS" id="PR00111">
    <property type="entry name" value="ABHYDROLASE"/>
</dbReference>
<proteinExistence type="inferred from homology"/>
<organism evidence="3 4">
    <name type="scientific">Nibrella saemangeumensis</name>
    <dbReference type="NCBI Taxonomy" id="1084526"/>
    <lineage>
        <taxon>Bacteria</taxon>
        <taxon>Pseudomonadati</taxon>
        <taxon>Bacteroidota</taxon>
        <taxon>Cytophagia</taxon>
        <taxon>Cytophagales</taxon>
        <taxon>Spirosomataceae</taxon>
        <taxon>Nibrella</taxon>
    </lineage>
</organism>
<dbReference type="RefSeq" id="WP_345250210.1">
    <property type="nucleotide sequence ID" value="NZ_BAABHD010000084.1"/>
</dbReference>
<comment type="caution">
    <text evidence="3">The sequence shown here is derived from an EMBL/GenBank/DDBJ whole genome shotgun (WGS) entry which is preliminary data.</text>
</comment>
<evidence type="ECO:0000313" key="4">
    <source>
        <dbReference type="Proteomes" id="UP001501175"/>
    </source>
</evidence>
<dbReference type="Proteomes" id="UP001501175">
    <property type="component" value="Unassembled WGS sequence"/>
</dbReference>
<evidence type="ECO:0000259" key="2">
    <source>
        <dbReference type="Pfam" id="PF00561"/>
    </source>
</evidence>
<sequence length="270" mass="30406">MNNTVIARNNVHVFGNGTQPMLFAHGFGCDQNMWRYIAPSFQDTYKIILFDYVGSGKSDLSAYNADRYGNLNGYVQDVLDICEALDLRRVIFVGHSVSSMVGLLAAIKEPDLFERLIFVGPSPRYINDGADYFGGFERKDIEELLDTMEKNYIGWANFLAPVIMKNPDRPELGQELSDSFCSTDPLIARRFAEVTFFSDNRQDLAKVKVPSLIMQCSDDLIAPLEVGDYMHRYTPGSTLRVLQATGHCPHMSAPEETIDVINAWLEPSFH</sequence>